<protein>
    <submittedName>
        <fullName evidence="5">Glycerate kinase</fullName>
    </submittedName>
</protein>
<sequence>MHIVIAPDSFKESLSALEIANIVEQGFQSVFPEATFSKIPVADGGEGTLQAIVDAKDGRLVAVEVNDPLQRKVTAHYGLIDNDSVAIIEMATASGLTLLSTHERNPLITTTYGTGELIRHALDHGAKKIILAIGGSATNDGGTGMLQALGAQFLDHNQQPLSAGGAALQQLHTIDLSNFDARIQECEFEIACDVDNPLVGERGASAIFGPQKGATEENVQTLDSALDHYADIATTLFNEDHRFARGAGAAGGMGFAALAFLKGQLKPGIRIVIDIVNLADAVKNADLVITGEGKIDRQTIFGKTPIGVAKTAKKFGKPVIGIAGSLGHDAHYVHDHGIDTVFTVTQRPETLEKALKDTADNLLSLSRNIAILYQLGMKTRG</sequence>
<name>A0ABP9MTE8_9GAMM</name>
<evidence type="ECO:0000313" key="5">
    <source>
        <dbReference type="EMBL" id="GAA5101006.1"/>
    </source>
</evidence>
<proteinExistence type="inferred from homology"/>
<dbReference type="PANTHER" id="PTHR21599">
    <property type="entry name" value="GLYCERATE KINASE"/>
    <property type="match status" value="1"/>
</dbReference>
<dbReference type="Gene3D" id="3.40.50.10350">
    <property type="entry name" value="Glycerate kinase, domain 1"/>
    <property type="match status" value="1"/>
</dbReference>
<dbReference type="Gene3D" id="3.90.1510.10">
    <property type="entry name" value="Glycerate kinase, domain 2"/>
    <property type="match status" value="1"/>
</dbReference>
<keyword evidence="3 4" id="KW-0418">Kinase</keyword>
<comment type="caution">
    <text evidence="5">The sequence shown here is derived from an EMBL/GenBank/DDBJ whole genome shotgun (WGS) entry which is preliminary data.</text>
</comment>
<evidence type="ECO:0000256" key="4">
    <source>
        <dbReference type="PIRNR" id="PIRNR006078"/>
    </source>
</evidence>
<keyword evidence="6" id="KW-1185">Reference proteome</keyword>
<evidence type="ECO:0000313" key="6">
    <source>
        <dbReference type="Proteomes" id="UP001500631"/>
    </source>
</evidence>
<accession>A0ABP9MTE8</accession>
<dbReference type="NCBIfam" id="TIGR00045">
    <property type="entry name" value="glycerate kinase"/>
    <property type="match status" value="1"/>
</dbReference>
<keyword evidence="2 4" id="KW-0808">Transferase</keyword>
<dbReference type="InterPro" id="IPR018197">
    <property type="entry name" value="Glycerate_kinase_RE-like"/>
</dbReference>
<dbReference type="InterPro" id="IPR004381">
    <property type="entry name" value="Glycerate_kinase"/>
</dbReference>
<dbReference type="PIRSF" id="PIRSF006078">
    <property type="entry name" value="GlxK"/>
    <property type="match status" value="1"/>
</dbReference>
<evidence type="ECO:0000256" key="1">
    <source>
        <dbReference type="ARBA" id="ARBA00006284"/>
    </source>
</evidence>
<comment type="similarity">
    <text evidence="1 4">Belongs to the glycerate kinase type-1 family.</text>
</comment>
<dbReference type="Pfam" id="PF02595">
    <property type="entry name" value="Gly_kinase"/>
    <property type="match status" value="1"/>
</dbReference>
<evidence type="ECO:0000256" key="2">
    <source>
        <dbReference type="ARBA" id="ARBA00022679"/>
    </source>
</evidence>
<gene>
    <name evidence="5" type="ORF">GCM10023338_16300</name>
</gene>
<evidence type="ECO:0000256" key="3">
    <source>
        <dbReference type="ARBA" id="ARBA00022777"/>
    </source>
</evidence>
<dbReference type="InterPro" id="IPR018193">
    <property type="entry name" value="Glyc_kinase_flavodox-like_fold"/>
</dbReference>
<dbReference type="GO" id="GO:0016301">
    <property type="term" value="F:kinase activity"/>
    <property type="evidence" value="ECO:0007669"/>
    <property type="project" value="UniProtKB-KW"/>
</dbReference>
<reference evidence="6" key="1">
    <citation type="journal article" date="2019" name="Int. J. Syst. Evol. Microbiol.">
        <title>The Global Catalogue of Microorganisms (GCM) 10K type strain sequencing project: providing services to taxonomists for standard genome sequencing and annotation.</title>
        <authorList>
            <consortium name="The Broad Institute Genomics Platform"/>
            <consortium name="The Broad Institute Genome Sequencing Center for Infectious Disease"/>
            <person name="Wu L."/>
            <person name="Ma J."/>
        </authorList>
    </citation>
    <scope>NUCLEOTIDE SEQUENCE [LARGE SCALE GENOMIC DNA]</scope>
    <source>
        <strain evidence="6">JCM 18424</strain>
    </source>
</reference>
<dbReference type="EMBL" id="BAABKE010000005">
    <property type="protein sequence ID" value="GAA5101006.1"/>
    <property type="molecule type" value="Genomic_DNA"/>
</dbReference>
<dbReference type="RefSeq" id="WP_077925803.1">
    <property type="nucleotide sequence ID" value="NZ_BAABKE010000005.1"/>
</dbReference>
<dbReference type="PANTHER" id="PTHR21599:SF0">
    <property type="entry name" value="GLYCERATE KINASE"/>
    <property type="match status" value="1"/>
</dbReference>
<organism evidence="5 6">
    <name type="scientific">Wohlfahrtiimonas larvae</name>
    <dbReference type="NCBI Taxonomy" id="1157986"/>
    <lineage>
        <taxon>Bacteria</taxon>
        <taxon>Pseudomonadati</taxon>
        <taxon>Pseudomonadota</taxon>
        <taxon>Gammaproteobacteria</taxon>
        <taxon>Cardiobacteriales</taxon>
        <taxon>Ignatzschineriaceae</taxon>
        <taxon>Wohlfahrtiimonas</taxon>
    </lineage>
</organism>
<dbReference type="SUPFAM" id="SSF110738">
    <property type="entry name" value="Glycerate kinase I"/>
    <property type="match status" value="1"/>
</dbReference>
<dbReference type="InterPro" id="IPR036129">
    <property type="entry name" value="Glycerate_kinase_sf"/>
</dbReference>
<dbReference type="Proteomes" id="UP001500631">
    <property type="component" value="Unassembled WGS sequence"/>
</dbReference>